<organism evidence="1 2">
    <name type="scientific">Pseudomonas oryzihabitans</name>
    <dbReference type="NCBI Taxonomy" id="47885"/>
    <lineage>
        <taxon>Bacteria</taxon>
        <taxon>Pseudomonadati</taxon>
        <taxon>Pseudomonadota</taxon>
        <taxon>Gammaproteobacteria</taxon>
        <taxon>Pseudomonadales</taxon>
        <taxon>Pseudomonadaceae</taxon>
        <taxon>Pseudomonas</taxon>
    </lineage>
</organism>
<protein>
    <submittedName>
        <fullName evidence="1">Uncharacterized protein</fullName>
    </submittedName>
</protein>
<dbReference type="AlphaFoldDB" id="A0A1G5PGJ6"/>
<dbReference type="OrthoDB" id="7065284at2"/>
<reference evidence="2" key="1">
    <citation type="submission" date="2016-10" db="EMBL/GenBank/DDBJ databases">
        <authorList>
            <person name="de Groot N.N."/>
        </authorList>
    </citation>
    <scope>NUCLEOTIDE SEQUENCE [LARGE SCALE GENOMIC DNA]</scope>
    <source>
        <strain evidence="2">DSM 15758</strain>
    </source>
</reference>
<sequence>MKLDALNKYLEATQDHLGVEDQRYGGGFRAIVAHRSAANFLFEKLEGGDFDGTEAQSFLNENPLFPSATGKTPQDALQKLNDKLELIYQFEPNSGVYKWAAIPRFKLQAQYDADPGEARSWYDVCWIDVVNDLQSDALYFYENCRDNCSDRVKRDLHALVNFKYEGIFAGLKIG</sequence>
<comment type="caution">
    <text evidence="1">The sequence shown here is derived from an EMBL/GenBank/DDBJ whole genome shotgun (WGS) entry which is preliminary data.</text>
</comment>
<proteinExistence type="predicted"/>
<dbReference type="EMBL" id="FMWB01000022">
    <property type="protein sequence ID" value="SCZ48259.1"/>
    <property type="molecule type" value="Genomic_DNA"/>
</dbReference>
<dbReference type="Proteomes" id="UP000183046">
    <property type="component" value="Unassembled WGS sequence"/>
</dbReference>
<name>A0A1G5PGJ6_9PSED</name>
<dbReference type="RefSeq" id="WP_068383160.1">
    <property type="nucleotide sequence ID" value="NZ_CP183398.1"/>
</dbReference>
<evidence type="ECO:0000313" key="2">
    <source>
        <dbReference type="Proteomes" id="UP000183046"/>
    </source>
</evidence>
<accession>A0A1G5PGJ6</accession>
<gene>
    <name evidence="1" type="ORF">SAMN05216279_12210</name>
</gene>
<evidence type="ECO:0000313" key="1">
    <source>
        <dbReference type="EMBL" id="SCZ48259.1"/>
    </source>
</evidence>